<organism evidence="2 3">
    <name type="scientific">Brevundimonas olei</name>
    <dbReference type="NCBI Taxonomy" id="657642"/>
    <lineage>
        <taxon>Bacteria</taxon>
        <taxon>Pseudomonadati</taxon>
        <taxon>Pseudomonadota</taxon>
        <taxon>Alphaproteobacteria</taxon>
        <taxon>Caulobacterales</taxon>
        <taxon>Caulobacteraceae</taxon>
        <taxon>Brevundimonas</taxon>
    </lineage>
</organism>
<name>A0ABZ2IJJ5_9CAUL</name>
<sequence length="235" mass="24592">MTFRHVLLAGVVVAGLAISGAGVASVLMDLPQDATPAPADPIGDLLRDTSRTPLQPTQPSQPQTPPANGGQAPAANPTAPGAPAQSGVPTVAIQGQEVAVQEEVPEELVVEEEEVAPAPAAPATPPGVRQRRRIAVIQAVDKTTAETMRFEVEVGGRPVRFGKTLIFKARACEVSASDEMTEDAIAYMEVGVQPRGLTVPTEARQVFRGWMFASSPSVSGMQHPVYDAWVVGCKA</sequence>
<feature type="region of interest" description="Disordered" evidence="1">
    <location>
        <begin position="35"/>
        <end position="88"/>
    </location>
</feature>
<dbReference type="Proteomes" id="UP001363460">
    <property type="component" value="Chromosome"/>
</dbReference>
<dbReference type="Pfam" id="PF09923">
    <property type="entry name" value="DUF2155"/>
    <property type="match status" value="1"/>
</dbReference>
<reference evidence="2 3" key="1">
    <citation type="submission" date="2024-02" db="EMBL/GenBank/DDBJ databases">
        <title>Distribution and functional of Brevundimonas-related endobacteria within Verticillium dahliae.</title>
        <authorList>
            <person name="Zeng H."/>
        </authorList>
    </citation>
    <scope>NUCLEOTIDE SEQUENCE [LARGE SCALE GENOMIC DNA]</scope>
    <source>
        <strain evidence="2 3">TRM 44200</strain>
    </source>
</reference>
<dbReference type="InterPro" id="IPR019225">
    <property type="entry name" value="DUF2155"/>
</dbReference>
<dbReference type="EMBL" id="CP146369">
    <property type="protein sequence ID" value="WWT56227.1"/>
    <property type="molecule type" value="Genomic_DNA"/>
</dbReference>
<feature type="compositionally biased region" description="Low complexity" evidence="1">
    <location>
        <begin position="51"/>
        <end position="85"/>
    </location>
</feature>
<dbReference type="RefSeq" id="WP_338578473.1">
    <property type="nucleotide sequence ID" value="NZ_CP146369.1"/>
</dbReference>
<protein>
    <submittedName>
        <fullName evidence="2">DUF2155 domain-containing protein</fullName>
    </submittedName>
</protein>
<gene>
    <name evidence="2" type="ORF">V8J38_07240</name>
</gene>
<keyword evidence="3" id="KW-1185">Reference proteome</keyword>
<evidence type="ECO:0000313" key="2">
    <source>
        <dbReference type="EMBL" id="WWT56227.1"/>
    </source>
</evidence>
<evidence type="ECO:0000256" key="1">
    <source>
        <dbReference type="SAM" id="MobiDB-lite"/>
    </source>
</evidence>
<evidence type="ECO:0000313" key="3">
    <source>
        <dbReference type="Proteomes" id="UP001363460"/>
    </source>
</evidence>
<accession>A0ABZ2IJJ5</accession>
<proteinExistence type="predicted"/>